<accession>A0A558BZE4</accession>
<evidence type="ECO:0000313" key="3">
    <source>
        <dbReference type="Proteomes" id="UP000317624"/>
    </source>
</evidence>
<dbReference type="InterPro" id="IPR039440">
    <property type="entry name" value="DUF3850"/>
</dbReference>
<evidence type="ECO:0000259" key="1">
    <source>
        <dbReference type="Pfam" id="PF12961"/>
    </source>
</evidence>
<dbReference type="Pfam" id="PF12961">
    <property type="entry name" value="DUF3850"/>
    <property type="match status" value="1"/>
</dbReference>
<name>A0A558BZE4_9BACT</name>
<sequence>MNAYSSSSHPASVALPRRTHELTIWPDSFSAVANGSKPFDVRKNDQNFQVGDALVLRELNPTTHEYTGQTLIRWVSHVLPGNTFGVEPGWCVLGLSIMAPLPPGITDTKLW</sequence>
<dbReference type="AlphaFoldDB" id="A0A558BZE4"/>
<reference evidence="2 3" key="1">
    <citation type="submission" date="2019-07" db="EMBL/GenBank/DDBJ databases">
        <title>Hymenobacter sp. straun FUR1 Genome sequencing and assembly.</title>
        <authorList>
            <person name="Chhetri G."/>
        </authorList>
    </citation>
    <scope>NUCLEOTIDE SEQUENCE [LARGE SCALE GENOMIC DNA]</scope>
    <source>
        <strain evidence="2 3">Fur1</strain>
    </source>
</reference>
<dbReference type="RefSeq" id="WP_144847317.1">
    <property type="nucleotide sequence ID" value="NZ_VMRJ01000002.1"/>
</dbReference>
<feature type="domain" description="DUF3850" evidence="1">
    <location>
        <begin position="19"/>
        <end position="95"/>
    </location>
</feature>
<evidence type="ECO:0000313" key="2">
    <source>
        <dbReference type="EMBL" id="TVT41896.1"/>
    </source>
</evidence>
<keyword evidence="3" id="KW-1185">Reference proteome</keyword>
<dbReference type="EMBL" id="VMRJ01000002">
    <property type="protein sequence ID" value="TVT41896.1"/>
    <property type="molecule type" value="Genomic_DNA"/>
</dbReference>
<comment type="caution">
    <text evidence="2">The sequence shown here is derived from an EMBL/GenBank/DDBJ whole genome shotgun (WGS) entry which is preliminary data.</text>
</comment>
<dbReference type="SUPFAM" id="SSF88697">
    <property type="entry name" value="PUA domain-like"/>
    <property type="match status" value="1"/>
</dbReference>
<dbReference type="InterPro" id="IPR015947">
    <property type="entry name" value="PUA-like_sf"/>
</dbReference>
<dbReference type="Gene3D" id="2.30.130.30">
    <property type="entry name" value="Hypothetical protein"/>
    <property type="match status" value="1"/>
</dbReference>
<dbReference type="Proteomes" id="UP000317624">
    <property type="component" value="Unassembled WGS sequence"/>
</dbReference>
<dbReference type="OrthoDB" id="1700487at2"/>
<gene>
    <name evidence="2" type="ORF">FNT36_10785</name>
</gene>
<protein>
    <submittedName>
        <fullName evidence="2">DUF3850 domain-containing protein</fullName>
    </submittedName>
</protein>
<proteinExistence type="predicted"/>
<organism evidence="2 3">
    <name type="scientific">Hymenobacter setariae</name>
    <dbReference type="NCBI Taxonomy" id="2594794"/>
    <lineage>
        <taxon>Bacteria</taxon>
        <taxon>Pseudomonadati</taxon>
        <taxon>Bacteroidota</taxon>
        <taxon>Cytophagia</taxon>
        <taxon>Cytophagales</taxon>
        <taxon>Hymenobacteraceae</taxon>
        <taxon>Hymenobacter</taxon>
    </lineage>
</organism>